<organism evidence="2 3">
    <name type="scientific">Sphingorhabdus lacus</name>
    <dbReference type="NCBI Taxonomy" id="392610"/>
    <lineage>
        <taxon>Bacteria</taxon>
        <taxon>Pseudomonadati</taxon>
        <taxon>Pseudomonadota</taxon>
        <taxon>Alphaproteobacteria</taxon>
        <taxon>Sphingomonadales</taxon>
        <taxon>Sphingomonadaceae</taxon>
        <taxon>Sphingorhabdus</taxon>
    </lineage>
</organism>
<sequence length="426" mass="48025">MGFTEHPLRRWAVDEMRLRRFAPVSSHCDIFQVVRLIDPEERSDEDRWLINKKPDFDDWTLAARHGSGHTHSGIYFLWERHTEASTLTLIFPIDTPEAVRMQYIGWLEQWPGGVVRATHILVIPDASNIDRDLDRIGISTLEMVCCDINAGLRIWSDFSIHSDGYGRLLVTAGNVEEGERGRIIQRVQELGNYRNLALLGFPTVQEYGPQLDRLEQKLSEHAKRVAVASQDDEVLLDELAAISSELEVIRSATGFRLSATAAYAEVAADRLAALNVQPVANYQSLTDFTERRLVPASRTCSVFRQRLSHIAERISGVMHTLDVRIDSRIKAQNLSLMQSMERSTQLQFRLQTLVEGLSVIAAAYYLVGLIAYIAKGAAAYPAGAKYEMFVGLVTLPVVLIIYVFVRHLRHKVLKENGEGNSRIADE</sequence>
<dbReference type="InterPro" id="IPR021830">
    <property type="entry name" value="DUF3422"/>
</dbReference>
<dbReference type="Proteomes" id="UP000428803">
    <property type="component" value="Chromosome"/>
</dbReference>
<evidence type="ECO:0000256" key="1">
    <source>
        <dbReference type="SAM" id="Phobius"/>
    </source>
</evidence>
<reference evidence="3" key="1">
    <citation type="submission" date="2019-01" db="EMBL/GenBank/DDBJ databases">
        <title>Sphingorhabdus lacus sp.nov., isolated from an oligotrophic freshwater lake.</title>
        <authorList>
            <person name="Park M."/>
        </authorList>
    </citation>
    <scope>NUCLEOTIDE SEQUENCE [LARGE SCALE GENOMIC DNA]</scope>
    <source>
        <strain evidence="3">IMCC1753</strain>
    </source>
</reference>
<keyword evidence="1" id="KW-1133">Transmembrane helix</keyword>
<keyword evidence="3" id="KW-1185">Reference proteome</keyword>
<dbReference type="OrthoDB" id="9767470at2"/>
<gene>
    <name evidence="2" type="ORF">EUU25_10415</name>
</gene>
<keyword evidence="1" id="KW-0472">Membrane</keyword>
<proteinExistence type="predicted"/>
<dbReference type="RefSeq" id="WP_158900768.1">
    <property type="nucleotide sequence ID" value="NZ_CP035733.1"/>
</dbReference>
<accession>A0A6I6LA95</accession>
<dbReference type="AlphaFoldDB" id="A0A6I6LA95"/>
<evidence type="ECO:0000313" key="3">
    <source>
        <dbReference type="Proteomes" id="UP000428803"/>
    </source>
</evidence>
<dbReference type="Pfam" id="PF11902">
    <property type="entry name" value="DUF3422"/>
    <property type="match status" value="1"/>
</dbReference>
<feature type="transmembrane region" description="Helical" evidence="1">
    <location>
        <begin position="352"/>
        <end position="374"/>
    </location>
</feature>
<name>A0A6I6LA95_9SPHN</name>
<feature type="transmembrane region" description="Helical" evidence="1">
    <location>
        <begin position="386"/>
        <end position="405"/>
    </location>
</feature>
<protein>
    <submittedName>
        <fullName evidence="2">DUF3422 family protein</fullName>
    </submittedName>
</protein>
<keyword evidence="1" id="KW-0812">Transmembrane</keyword>
<dbReference type="EMBL" id="CP035733">
    <property type="protein sequence ID" value="QGY80996.1"/>
    <property type="molecule type" value="Genomic_DNA"/>
</dbReference>
<evidence type="ECO:0000313" key="2">
    <source>
        <dbReference type="EMBL" id="QGY80996.1"/>
    </source>
</evidence>
<dbReference type="KEGG" id="slaa:EUU25_10415"/>